<dbReference type="OrthoDB" id="20949at2759"/>
<protein>
    <submittedName>
        <fullName evidence="3">Rrp15p-domain-containing protein</fullName>
    </submittedName>
</protein>
<dbReference type="STRING" id="1754190.A0A1Y2EYI4"/>
<evidence type="ECO:0000313" key="4">
    <source>
        <dbReference type="Proteomes" id="UP000193920"/>
    </source>
</evidence>
<feature type="region of interest" description="Disordered" evidence="2">
    <location>
        <begin position="173"/>
        <end position="246"/>
    </location>
</feature>
<proteinExistence type="inferred from homology"/>
<dbReference type="GO" id="GO:0000470">
    <property type="term" value="P:maturation of LSU-rRNA"/>
    <property type="evidence" value="ECO:0007669"/>
    <property type="project" value="TreeGrafter"/>
</dbReference>
<comment type="caution">
    <text evidence="3">The sequence shown here is derived from an EMBL/GenBank/DDBJ whole genome shotgun (WGS) entry which is preliminary data.</text>
</comment>
<evidence type="ECO:0000256" key="1">
    <source>
        <dbReference type="ARBA" id="ARBA00007462"/>
    </source>
</evidence>
<dbReference type="Pfam" id="PF07890">
    <property type="entry name" value="Rrp15p"/>
    <property type="match status" value="1"/>
</dbReference>
<dbReference type="PANTHER" id="PTHR13245:SF14">
    <property type="entry name" value="RRP15-LIKE PROTEIN"/>
    <property type="match status" value="1"/>
</dbReference>
<reference evidence="3 4" key="1">
    <citation type="submission" date="2016-08" db="EMBL/GenBank/DDBJ databases">
        <title>A Parts List for Fungal Cellulosomes Revealed by Comparative Genomics.</title>
        <authorList>
            <consortium name="DOE Joint Genome Institute"/>
            <person name="Haitjema C.H."/>
            <person name="Gilmore S.P."/>
            <person name="Henske J.K."/>
            <person name="Solomon K.V."/>
            <person name="De Groot R."/>
            <person name="Kuo A."/>
            <person name="Mondo S.J."/>
            <person name="Salamov A.A."/>
            <person name="Labutti K."/>
            <person name="Zhao Z."/>
            <person name="Chiniquy J."/>
            <person name="Barry K."/>
            <person name="Brewer H.M."/>
            <person name="Purvine S.O."/>
            <person name="Wright A.T."/>
            <person name="Boxma B."/>
            <person name="Van Alen T."/>
            <person name="Hackstein J.H."/>
            <person name="Baker S.E."/>
            <person name="Grigoriev I.V."/>
            <person name="O'Malley M.A."/>
        </authorList>
    </citation>
    <scope>NUCLEOTIDE SEQUENCE [LARGE SCALE GENOMIC DNA]</scope>
    <source>
        <strain evidence="3 4">G1</strain>
    </source>
</reference>
<feature type="compositionally biased region" description="Basic and acidic residues" evidence="2">
    <location>
        <begin position="185"/>
        <end position="199"/>
    </location>
</feature>
<dbReference type="GO" id="GO:0000460">
    <property type="term" value="P:maturation of 5.8S rRNA"/>
    <property type="evidence" value="ECO:0007669"/>
    <property type="project" value="TreeGrafter"/>
</dbReference>
<dbReference type="Proteomes" id="UP000193920">
    <property type="component" value="Unassembled WGS sequence"/>
</dbReference>
<feature type="compositionally biased region" description="Acidic residues" evidence="2">
    <location>
        <begin position="28"/>
        <end position="49"/>
    </location>
</feature>
<feature type="region of interest" description="Disordered" evidence="2">
    <location>
        <begin position="1"/>
        <end position="59"/>
    </location>
</feature>
<comment type="similarity">
    <text evidence="1">Belongs to the RRP15 family.</text>
</comment>
<dbReference type="AlphaFoldDB" id="A0A1Y2EYI4"/>
<evidence type="ECO:0000313" key="3">
    <source>
        <dbReference type="EMBL" id="ORY76166.1"/>
    </source>
</evidence>
<dbReference type="PANTHER" id="PTHR13245">
    <property type="entry name" value="RRP15-LIKE PROTEIN"/>
    <property type="match status" value="1"/>
</dbReference>
<sequence length="246" mass="28527">MKRKFQDELEVENEEVKDLLKDNQASLDDNDSDDSDDEINNEMSDDDENEKNTDAQGRNIALASVMSRILHTETNEKPILAKAKEIEQKIEDEKLDYKARKALTAERKKLEEKDRVIPDYTTFEYEKKLRKLATRGVVKLFNAIKTAQEKSNEVHTLVTNKKPKVEVAKKSFMDMLQETNKQKSSTKELSNKENSESKEPTWNVFSDNYGMNASIKDWDKEEEEKENDDNNKSDIDEDFDDNSDGD</sequence>
<accession>A0A1Y2EYI4</accession>
<organism evidence="3 4">
    <name type="scientific">Neocallimastix californiae</name>
    <dbReference type="NCBI Taxonomy" id="1754190"/>
    <lineage>
        <taxon>Eukaryota</taxon>
        <taxon>Fungi</taxon>
        <taxon>Fungi incertae sedis</taxon>
        <taxon>Chytridiomycota</taxon>
        <taxon>Chytridiomycota incertae sedis</taxon>
        <taxon>Neocallimastigomycetes</taxon>
        <taxon>Neocallimastigales</taxon>
        <taxon>Neocallimastigaceae</taxon>
        <taxon>Neocallimastix</taxon>
    </lineage>
</organism>
<dbReference type="GO" id="GO:0030687">
    <property type="term" value="C:preribosome, large subunit precursor"/>
    <property type="evidence" value="ECO:0007669"/>
    <property type="project" value="TreeGrafter"/>
</dbReference>
<dbReference type="EMBL" id="MCOG01000023">
    <property type="protein sequence ID" value="ORY76166.1"/>
    <property type="molecule type" value="Genomic_DNA"/>
</dbReference>
<evidence type="ECO:0000256" key="2">
    <source>
        <dbReference type="SAM" id="MobiDB-lite"/>
    </source>
</evidence>
<dbReference type="InterPro" id="IPR012459">
    <property type="entry name" value="Rrp15"/>
</dbReference>
<feature type="compositionally biased region" description="Acidic residues" evidence="2">
    <location>
        <begin position="235"/>
        <end position="246"/>
    </location>
</feature>
<keyword evidence="4" id="KW-1185">Reference proteome</keyword>
<name>A0A1Y2EYI4_9FUNG</name>
<gene>
    <name evidence="3" type="ORF">LY90DRAFT_698853</name>
</gene>